<keyword evidence="3" id="KW-0378">Hydrolase</keyword>
<dbReference type="PANTHER" id="PTHR12655">
    <property type="entry name" value="ACYL-COA THIOESTERASE"/>
    <property type="match status" value="1"/>
</dbReference>
<comment type="similarity">
    <text evidence="1">Belongs to the acyl coenzyme A hydrolase family.</text>
</comment>
<dbReference type="Gene3D" id="3.10.129.10">
    <property type="entry name" value="Hotdog Thioesterase"/>
    <property type="match status" value="2"/>
</dbReference>
<evidence type="ECO:0000313" key="7">
    <source>
        <dbReference type="Proteomes" id="UP000070444"/>
    </source>
</evidence>
<keyword evidence="4" id="KW-0809">Transit peptide</keyword>
<protein>
    <recommendedName>
        <fullName evidence="5">HotDog ACOT-type domain-containing protein</fullName>
    </recommendedName>
</protein>
<dbReference type="PANTHER" id="PTHR12655:SF0">
    <property type="entry name" value="ACYL-COENZYME A THIOESTERASE 9, MITOCHONDRIAL"/>
    <property type="match status" value="1"/>
</dbReference>
<dbReference type="GO" id="GO:0047617">
    <property type="term" value="F:fatty acyl-CoA hydrolase activity"/>
    <property type="evidence" value="ECO:0007669"/>
    <property type="project" value="TreeGrafter"/>
</dbReference>
<accession>A0A137NXD9</accession>
<organism evidence="6 7">
    <name type="scientific">Conidiobolus coronatus (strain ATCC 28846 / CBS 209.66 / NRRL 28638)</name>
    <name type="common">Delacroixia coronata</name>
    <dbReference type="NCBI Taxonomy" id="796925"/>
    <lineage>
        <taxon>Eukaryota</taxon>
        <taxon>Fungi</taxon>
        <taxon>Fungi incertae sedis</taxon>
        <taxon>Zoopagomycota</taxon>
        <taxon>Entomophthoromycotina</taxon>
        <taxon>Entomophthoromycetes</taxon>
        <taxon>Entomophthorales</taxon>
        <taxon>Ancylistaceae</taxon>
        <taxon>Conidiobolus</taxon>
    </lineage>
</organism>
<gene>
    <name evidence="6" type="ORF">CONCODRAFT_80171</name>
</gene>
<dbReference type="GO" id="GO:0006637">
    <property type="term" value="P:acyl-CoA metabolic process"/>
    <property type="evidence" value="ECO:0007669"/>
    <property type="project" value="TreeGrafter"/>
</dbReference>
<feature type="domain" description="HotDog ACOT-type" evidence="5">
    <location>
        <begin position="88"/>
        <end position="219"/>
    </location>
</feature>
<reference evidence="6 7" key="1">
    <citation type="journal article" date="2015" name="Genome Biol. Evol.">
        <title>Phylogenomic analyses indicate that early fungi evolved digesting cell walls of algal ancestors of land plants.</title>
        <authorList>
            <person name="Chang Y."/>
            <person name="Wang S."/>
            <person name="Sekimoto S."/>
            <person name="Aerts A.L."/>
            <person name="Choi C."/>
            <person name="Clum A."/>
            <person name="LaButti K.M."/>
            <person name="Lindquist E.A."/>
            <person name="Yee Ngan C."/>
            <person name="Ohm R.A."/>
            <person name="Salamov A.A."/>
            <person name="Grigoriev I.V."/>
            <person name="Spatafora J.W."/>
            <person name="Berbee M.L."/>
        </authorList>
    </citation>
    <scope>NUCLEOTIDE SEQUENCE [LARGE SCALE GENOMIC DNA]</scope>
    <source>
        <strain evidence="6 7">NRRL 28638</strain>
    </source>
</reference>
<evidence type="ECO:0000259" key="5">
    <source>
        <dbReference type="PROSITE" id="PS51770"/>
    </source>
</evidence>
<dbReference type="EMBL" id="KQ964639">
    <property type="protein sequence ID" value="KXN67397.1"/>
    <property type="molecule type" value="Genomic_DNA"/>
</dbReference>
<name>A0A137NXD9_CONC2</name>
<sequence length="440" mass="50394">MLSATKFRTNFTRVLSPARSTFNKQIREYTSSIEADHKPAELKNAQKNDLYASMKITKPWNKGEKVSSTRVVKPKFEVKRMIDSYTELLLPFKTDSHLVEQYENYFGVLRVGKFIEDLDSMAVAIAYKHCNVEDLETAPFYLVTASVDSLDLVNKLDINKNYRIFGNVNYVGFSSIEVMIKVEPYEEGEENLTPRLAIENNDRPYNLLSTFTMVALDKFTRKPSQVNPLRADSELEQKVLKLGEASKEKKRQLKSTSLTKYPPTNEERLIIHNLFLETLKYKENKPDNVKFIEETVLNSSMMCHPQNRNIYGFMFGGFLMREALEHAWITASSFCKDNPIIVRADENVFKLSVPVGSILKLCAKVIYSEGHPNNEFQVAVEASVVGPDLGNMGVTNTFHYTFRAKNKQVPKVVPRSYEDSIAMLEGRRRNEARQNYASIL</sequence>
<evidence type="ECO:0000256" key="1">
    <source>
        <dbReference type="ARBA" id="ARBA00010458"/>
    </source>
</evidence>
<dbReference type="Proteomes" id="UP000070444">
    <property type="component" value="Unassembled WGS sequence"/>
</dbReference>
<dbReference type="InterPro" id="IPR029069">
    <property type="entry name" value="HotDog_dom_sf"/>
</dbReference>
<dbReference type="OMA" id="QFNYTFL"/>
<dbReference type="OrthoDB" id="331699at2759"/>
<dbReference type="STRING" id="796925.A0A137NXD9"/>
<evidence type="ECO:0000256" key="4">
    <source>
        <dbReference type="ARBA" id="ARBA00022946"/>
    </source>
</evidence>
<dbReference type="CDD" id="cd03442">
    <property type="entry name" value="BFIT_BACH"/>
    <property type="match status" value="2"/>
</dbReference>
<dbReference type="SUPFAM" id="SSF54637">
    <property type="entry name" value="Thioesterase/thiol ester dehydrase-isomerase"/>
    <property type="match status" value="2"/>
</dbReference>
<proteinExistence type="inferred from homology"/>
<dbReference type="AlphaFoldDB" id="A0A137NXD9"/>
<dbReference type="GO" id="GO:0005739">
    <property type="term" value="C:mitochondrion"/>
    <property type="evidence" value="ECO:0007669"/>
    <property type="project" value="TreeGrafter"/>
</dbReference>
<keyword evidence="2" id="KW-0677">Repeat</keyword>
<keyword evidence="7" id="KW-1185">Reference proteome</keyword>
<evidence type="ECO:0000313" key="6">
    <source>
        <dbReference type="EMBL" id="KXN67397.1"/>
    </source>
</evidence>
<feature type="domain" description="HotDog ACOT-type" evidence="5">
    <location>
        <begin position="293"/>
        <end position="408"/>
    </location>
</feature>
<dbReference type="InterPro" id="IPR033120">
    <property type="entry name" value="HOTDOG_ACOT"/>
</dbReference>
<dbReference type="PROSITE" id="PS51770">
    <property type="entry name" value="HOTDOG_ACOT"/>
    <property type="match status" value="2"/>
</dbReference>
<evidence type="ECO:0000256" key="3">
    <source>
        <dbReference type="ARBA" id="ARBA00022801"/>
    </source>
</evidence>
<evidence type="ECO:0000256" key="2">
    <source>
        <dbReference type="ARBA" id="ARBA00022737"/>
    </source>
</evidence>